<gene>
    <name evidence="3" type="ORF">AC579_5695</name>
</gene>
<dbReference type="Proteomes" id="UP000073492">
    <property type="component" value="Unassembled WGS sequence"/>
</dbReference>
<accession>A0A139IRM1</accession>
<dbReference type="EMBL" id="LFZO01000020">
    <property type="protein sequence ID" value="KXT17447.1"/>
    <property type="molecule type" value="Genomic_DNA"/>
</dbReference>
<dbReference type="OrthoDB" id="4034134at2759"/>
<feature type="transmembrane region" description="Helical" evidence="2">
    <location>
        <begin position="342"/>
        <end position="362"/>
    </location>
</feature>
<reference evidence="3 4" key="1">
    <citation type="submission" date="2015-07" db="EMBL/GenBank/DDBJ databases">
        <title>Comparative genomics of the Sigatoka disease complex on banana suggests a link between parallel evolutionary changes in Pseudocercospora fijiensis and Pseudocercospora eumusae and increased virulence on the banana host.</title>
        <authorList>
            <person name="Chang T.-C."/>
            <person name="Salvucci A."/>
            <person name="Crous P.W."/>
            <person name="Stergiopoulos I."/>
        </authorList>
    </citation>
    <scope>NUCLEOTIDE SEQUENCE [LARGE SCALE GENOMIC DNA]</scope>
    <source>
        <strain evidence="3 4">CBS 116634</strain>
    </source>
</reference>
<protein>
    <submittedName>
        <fullName evidence="3">Uncharacterized protein</fullName>
    </submittedName>
</protein>
<keyword evidence="2" id="KW-1133">Transmembrane helix</keyword>
<dbReference type="AlphaFoldDB" id="A0A139IRM1"/>
<dbReference type="PANTHER" id="PTHR41807:SF1">
    <property type="entry name" value="GLUTATHIONE TRANSFERASE 3"/>
    <property type="match status" value="1"/>
</dbReference>
<keyword evidence="2" id="KW-0472">Membrane</keyword>
<sequence length="371" mass="40937">MSHSWLQRQRKQALLDLSKEAGLEQNDDLRKDEIVETLDEYLQSNRTRLQSNPTFDGYWVTKRGTTPFKPRESTAAFVPEAVEEAVNEDAKSVVKARGRRGTKVKQESDDDATFSSPIASASAAARNAISAVTSALSPSGQLTTRTPAPATRSSRRRSELPGPPSPAAVADIVEEESAHFMERLNDLYTLSGIDDHIANLREACSNVTAIQNTFLLIEAFALQRALMPLERQFRTPAIPSAHIPSISVSLPNLFVLPSGFYWSRTLLFSATHVIVPWILAYFYNLTMRDVKRGHARVSVARYQTDPFTFNVVKGLLVWLVYGQGVSFGFINHEVAEYVNDVIYGGATAMIVSSVIGATAALYEAAQRRTVA</sequence>
<evidence type="ECO:0000313" key="3">
    <source>
        <dbReference type="EMBL" id="KXT17447.1"/>
    </source>
</evidence>
<proteinExistence type="predicted"/>
<feature type="transmembrane region" description="Helical" evidence="2">
    <location>
        <begin position="307"/>
        <end position="330"/>
    </location>
</feature>
<organism evidence="3 4">
    <name type="scientific">Pseudocercospora musae</name>
    <dbReference type="NCBI Taxonomy" id="113226"/>
    <lineage>
        <taxon>Eukaryota</taxon>
        <taxon>Fungi</taxon>
        <taxon>Dikarya</taxon>
        <taxon>Ascomycota</taxon>
        <taxon>Pezizomycotina</taxon>
        <taxon>Dothideomycetes</taxon>
        <taxon>Dothideomycetidae</taxon>
        <taxon>Mycosphaerellales</taxon>
        <taxon>Mycosphaerellaceae</taxon>
        <taxon>Pseudocercospora</taxon>
    </lineage>
</organism>
<comment type="caution">
    <text evidence="3">The sequence shown here is derived from an EMBL/GenBank/DDBJ whole genome shotgun (WGS) entry which is preliminary data.</text>
</comment>
<feature type="compositionally biased region" description="Low complexity" evidence="1">
    <location>
        <begin position="143"/>
        <end position="152"/>
    </location>
</feature>
<evidence type="ECO:0000256" key="1">
    <source>
        <dbReference type="SAM" id="MobiDB-lite"/>
    </source>
</evidence>
<evidence type="ECO:0000256" key="2">
    <source>
        <dbReference type="SAM" id="Phobius"/>
    </source>
</evidence>
<name>A0A139IRM1_9PEZI</name>
<dbReference type="GO" id="GO:0016020">
    <property type="term" value="C:membrane"/>
    <property type="evidence" value="ECO:0007669"/>
    <property type="project" value="TreeGrafter"/>
</dbReference>
<dbReference type="PANTHER" id="PTHR41807">
    <property type="entry name" value="GLUTATHIONE TRANSFERASE 3"/>
    <property type="match status" value="1"/>
</dbReference>
<dbReference type="InterPro" id="IPR038872">
    <property type="entry name" value="Put_GTT3"/>
</dbReference>
<keyword evidence="2" id="KW-0812">Transmembrane</keyword>
<keyword evidence="4" id="KW-1185">Reference proteome</keyword>
<feature type="transmembrane region" description="Helical" evidence="2">
    <location>
        <begin position="266"/>
        <end position="286"/>
    </location>
</feature>
<feature type="region of interest" description="Disordered" evidence="1">
    <location>
        <begin position="134"/>
        <end position="167"/>
    </location>
</feature>
<dbReference type="STRING" id="113226.A0A139IRM1"/>
<evidence type="ECO:0000313" key="4">
    <source>
        <dbReference type="Proteomes" id="UP000073492"/>
    </source>
</evidence>